<dbReference type="PANTHER" id="PTHR33881:SF17">
    <property type="entry name" value="EGF-LIKE DOMAIN-CONTAINING PROTEIN"/>
    <property type="match status" value="1"/>
</dbReference>
<feature type="compositionally biased region" description="Low complexity" evidence="1">
    <location>
        <begin position="169"/>
        <end position="180"/>
    </location>
</feature>
<feature type="signal peptide" evidence="2">
    <location>
        <begin position="1"/>
        <end position="23"/>
    </location>
</feature>
<gene>
    <name evidence="3" type="ORF">TCM_037954</name>
</gene>
<dbReference type="eggNOG" id="ENOG502S1UC">
    <property type="taxonomic scope" value="Eukaryota"/>
</dbReference>
<evidence type="ECO:0000256" key="1">
    <source>
        <dbReference type="SAM" id="MobiDB-lite"/>
    </source>
</evidence>
<keyword evidence="2" id="KW-0732">Signal</keyword>
<sequence length="209" mass="22129">MKVYKIYVFNVFLLLSFFRSSEADSIAFSSNLQSVNACAIFNCGQGTCHTDGSLLGFECDCYSGWKKFRIGPVDLPPCIIPNCTLNFGCGTGSPSPPSPPPPPFNLSDPCTFTWCGDGTCKTNGAGYECDCNAGSDNLLNMTALPCFKDCSLGADCHGLGLGTPPPPDSNSSPPGQSSSSHGLREHGTASPIEYSLTLLMLAAMFLPWL</sequence>
<dbReference type="EMBL" id="CM001887">
    <property type="protein sequence ID" value="EOY30909.1"/>
    <property type="molecule type" value="Genomic_DNA"/>
</dbReference>
<dbReference type="Gramene" id="EOY30909">
    <property type="protein sequence ID" value="EOY30909"/>
    <property type="gene ID" value="TCM_037954"/>
</dbReference>
<name>A0A061GUU2_THECC</name>
<proteinExistence type="predicted"/>
<keyword evidence="4" id="KW-1185">Reference proteome</keyword>
<accession>A0A061GUU2</accession>
<dbReference type="AlphaFoldDB" id="A0A061GUU2"/>
<evidence type="ECO:0000313" key="4">
    <source>
        <dbReference type="Proteomes" id="UP000026915"/>
    </source>
</evidence>
<protein>
    <submittedName>
        <fullName evidence="3">Uncharacterized protein isoform 1</fullName>
    </submittedName>
</protein>
<dbReference type="Proteomes" id="UP000026915">
    <property type="component" value="Chromosome 9"/>
</dbReference>
<dbReference type="InParanoid" id="A0A061GUU2"/>
<dbReference type="OMA" id="CEVNGTK"/>
<evidence type="ECO:0000256" key="2">
    <source>
        <dbReference type="SAM" id="SignalP"/>
    </source>
</evidence>
<feature type="region of interest" description="Disordered" evidence="1">
    <location>
        <begin position="162"/>
        <end position="186"/>
    </location>
</feature>
<feature type="chain" id="PRO_5001599424" evidence="2">
    <location>
        <begin position="24"/>
        <end position="209"/>
    </location>
</feature>
<organism evidence="3 4">
    <name type="scientific">Theobroma cacao</name>
    <name type="common">Cacao</name>
    <name type="synonym">Cocoa</name>
    <dbReference type="NCBI Taxonomy" id="3641"/>
    <lineage>
        <taxon>Eukaryota</taxon>
        <taxon>Viridiplantae</taxon>
        <taxon>Streptophyta</taxon>
        <taxon>Embryophyta</taxon>
        <taxon>Tracheophyta</taxon>
        <taxon>Spermatophyta</taxon>
        <taxon>Magnoliopsida</taxon>
        <taxon>eudicotyledons</taxon>
        <taxon>Gunneridae</taxon>
        <taxon>Pentapetalae</taxon>
        <taxon>rosids</taxon>
        <taxon>malvids</taxon>
        <taxon>Malvales</taxon>
        <taxon>Malvaceae</taxon>
        <taxon>Byttnerioideae</taxon>
        <taxon>Theobroma</taxon>
    </lineage>
</organism>
<reference evidence="3 4" key="1">
    <citation type="journal article" date="2013" name="Genome Biol.">
        <title>The genome sequence of the most widely cultivated cacao type and its use to identify candidate genes regulating pod color.</title>
        <authorList>
            <person name="Motamayor J.C."/>
            <person name="Mockaitis K."/>
            <person name="Schmutz J."/>
            <person name="Haiminen N."/>
            <person name="Iii D.L."/>
            <person name="Cornejo O."/>
            <person name="Findley S.D."/>
            <person name="Zheng P."/>
            <person name="Utro F."/>
            <person name="Royaert S."/>
            <person name="Saski C."/>
            <person name="Jenkins J."/>
            <person name="Podicheti R."/>
            <person name="Zhao M."/>
            <person name="Scheffler B.E."/>
            <person name="Stack J.C."/>
            <person name="Feltus F.A."/>
            <person name="Mustiga G.M."/>
            <person name="Amores F."/>
            <person name="Phillips W."/>
            <person name="Marelli J.P."/>
            <person name="May G.D."/>
            <person name="Shapiro H."/>
            <person name="Ma J."/>
            <person name="Bustamante C.D."/>
            <person name="Schnell R.J."/>
            <person name="Main D."/>
            <person name="Gilbert D."/>
            <person name="Parida L."/>
            <person name="Kuhn D.N."/>
        </authorList>
    </citation>
    <scope>NUCLEOTIDE SEQUENCE [LARGE SCALE GENOMIC DNA]</scope>
    <source>
        <strain evidence="4">cv. Matina 1-6</strain>
    </source>
</reference>
<evidence type="ECO:0000313" key="3">
    <source>
        <dbReference type="EMBL" id="EOY30909.1"/>
    </source>
</evidence>
<dbReference type="STRING" id="3641.A0A061GUU2"/>
<dbReference type="PANTHER" id="PTHR33881">
    <property type="entry name" value="NEUROGENIC LOCUS NOTCH-LIKE PROTEIN"/>
    <property type="match status" value="1"/>
</dbReference>